<evidence type="ECO:0000256" key="1">
    <source>
        <dbReference type="SAM" id="MobiDB-lite"/>
    </source>
</evidence>
<dbReference type="EMBL" id="AAYY01000004">
    <property type="protein sequence ID" value="EDP44196.1"/>
    <property type="molecule type" value="Genomic_DNA"/>
</dbReference>
<feature type="compositionally biased region" description="Polar residues" evidence="1">
    <location>
        <begin position="263"/>
        <end position="272"/>
    </location>
</feature>
<feature type="compositionally biased region" description="Low complexity" evidence="1">
    <location>
        <begin position="276"/>
        <end position="296"/>
    </location>
</feature>
<dbReference type="InterPro" id="IPR000219">
    <property type="entry name" value="DH_dom"/>
</dbReference>
<dbReference type="PANTHER" id="PTHR45924:SF2">
    <property type="entry name" value="FI17866P1"/>
    <property type="match status" value="1"/>
</dbReference>
<feature type="domain" description="DH" evidence="2">
    <location>
        <begin position="43"/>
        <end position="230"/>
    </location>
</feature>
<dbReference type="Gene3D" id="1.20.900.10">
    <property type="entry name" value="Dbl homology (DH) domain"/>
    <property type="match status" value="1"/>
</dbReference>
<dbReference type="GeneID" id="5855717"/>
<name>A8PY53_MALGO</name>
<dbReference type="Pfam" id="PF00621">
    <property type="entry name" value="RhoGEF"/>
    <property type="match status" value="1"/>
</dbReference>
<dbReference type="OMA" id="DMWLLYP"/>
<feature type="compositionally biased region" description="Basic and acidic residues" evidence="1">
    <location>
        <begin position="836"/>
        <end position="852"/>
    </location>
</feature>
<feature type="region of interest" description="Disordered" evidence="1">
    <location>
        <begin position="510"/>
        <end position="757"/>
    </location>
</feature>
<dbReference type="PROSITE" id="PS50010">
    <property type="entry name" value="DH_2"/>
    <property type="match status" value="1"/>
</dbReference>
<protein>
    <recommendedName>
        <fullName evidence="2">DH domain-containing protein</fullName>
    </recommendedName>
</protein>
<dbReference type="GO" id="GO:0031267">
    <property type="term" value="F:small GTPase binding"/>
    <property type="evidence" value="ECO:0007669"/>
    <property type="project" value="TreeGrafter"/>
</dbReference>
<dbReference type="STRING" id="425265.A8PY53"/>
<dbReference type="InterPro" id="IPR035899">
    <property type="entry name" value="DBL_dom_sf"/>
</dbReference>
<dbReference type="PANTHER" id="PTHR45924">
    <property type="entry name" value="FI17866P1"/>
    <property type="match status" value="1"/>
</dbReference>
<evidence type="ECO:0000313" key="3">
    <source>
        <dbReference type="EMBL" id="EDP44196.1"/>
    </source>
</evidence>
<dbReference type="Proteomes" id="UP000008837">
    <property type="component" value="Unassembled WGS sequence"/>
</dbReference>
<feature type="region of interest" description="Disordered" evidence="1">
    <location>
        <begin position="769"/>
        <end position="852"/>
    </location>
</feature>
<feature type="compositionally biased region" description="Low complexity" evidence="1">
    <location>
        <begin position="799"/>
        <end position="820"/>
    </location>
</feature>
<dbReference type="SUPFAM" id="SSF48065">
    <property type="entry name" value="DBL homology domain (DH-domain)"/>
    <property type="match status" value="1"/>
</dbReference>
<dbReference type="VEuPathDB" id="FungiDB:MGL_1593"/>
<dbReference type="InParanoid" id="A8PY53"/>
<dbReference type="GO" id="GO:0005085">
    <property type="term" value="F:guanyl-nucleotide exchange factor activity"/>
    <property type="evidence" value="ECO:0007669"/>
    <property type="project" value="InterPro"/>
</dbReference>
<dbReference type="AlphaFoldDB" id="A8PY53"/>
<dbReference type="RefSeq" id="XP_001731410.1">
    <property type="nucleotide sequence ID" value="XM_001731358.1"/>
</dbReference>
<dbReference type="KEGG" id="mgl:MGL_1593"/>
<comment type="caution">
    <text evidence="3">The sequence shown here is derived from an EMBL/GenBank/DDBJ whole genome shotgun (WGS) entry which is preliminary data.</text>
</comment>
<gene>
    <name evidence="3" type="ORF">MGL_1593</name>
</gene>
<feature type="compositionally biased region" description="Pro residues" evidence="1">
    <location>
        <begin position="615"/>
        <end position="628"/>
    </location>
</feature>
<evidence type="ECO:0000313" key="4">
    <source>
        <dbReference type="Proteomes" id="UP000008837"/>
    </source>
</evidence>
<feature type="region of interest" description="Disordered" evidence="1">
    <location>
        <begin position="244"/>
        <end position="349"/>
    </location>
</feature>
<evidence type="ECO:0000259" key="2">
    <source>
        <dbReference type="PROSITE" id="PS50010"/>
    </source>
</evidence>
<reference evidence="3 4" key="1">
    <citation type="journal article" date="2007" name="Proc. Natl. Acad. Sci. U.S.A.">
        <title>Dandruff-associated Malassezia genomes reveal convergent and divergent virulence traits shared with plant and human fungal pathogens.</title>
        <authorList>
            <person name="Xu J."/>
            <person name="Saunders C.W."/>
            <person name="Hu P."/>
            <person name="Grant R.A."/>
            <person name="Boekhout T."/>
            <person name="Kuramae E.E."/>
            <person name="Kronstad J.W."/>
            <person name="Deangelis Y.M."/>
            <person name="Reeder N.L."/>
            <person name="Johnstone K.R."/>
            <person name="Leland M."/>
            <person name="Fieno A.M."/>
            <person name="Begley W.M."/>
            <person name="Sun Y."/>
            <person name="Lacey M.P."/>
            <person name="Chaudhary T."/>
            <person name="Keough T."/>
            <person name="Chu L."/>
            <person name="Sears R."/>
            <person name="Yuan B."/>
            <person name="Dawson T.L.Jr."/>
        </authorList>
    </citation>
    <scope>NUCLEOTIDE SEQUENCE [LARGE SCALE GENOMIC DNA]</scope>
    <source>
        <strain evidence="4">ATCC MYA-4612 / CBS 7966</strain>
    </source>
</reference>
<accession>A8PY53</accession>
<proteinExistence type="predicted"/>
<organism evidence="3 4">
    <name type="scientific">Malassezia globosa (strain ATCC MYA-4612 / CBS 7966)</name>
    <name type="common">Dandruff-associated fungus</name>
    <dbReference type="NCBI Taxonomy" id="425265"/>
    <lineage>
        <taxon>Eukaryota</taxon>
        <taxon>Fungi</taxon>
        <taxon>Dikarya</taxon>
        <taxon>Basidiomycota</taxon>
        <taxon>Ustilaginomycotina</taxon>
        <taxon>Malasseziomycetes</taxon>
        <taxon>Malasseziales</taxon>
        <taxon>Malasseziaceae</taxon>
        <taxon>Malassezia</taxon>
    </lineage>
</organism>
<dbReference type="OrthoDB" id="6244550at2759"/>
<keyword evidence="4" id="KW-1185">Reference proteome</keyword>
<feature type="region of interest" description="Disordered" evidence="1">
    <location>
        <begin position="1"/>
        <end position="49"/>
    </location>
</feature>
<sequence>MVGDSGGRVHDSPSTQRTPLQQQQPQPQPQPQGSPSNANLERRRTNPLGELIATETRYVQELSIAIRRIAAAWNPNRLPPKELDLMFRSLEVLYRTNSEFLRSLQEIGPNPASPKGLGNLLMHWVDNLQAPYANYLAVYMPLLDTSPSILSNKDLHHVLAQVSRELPRSAGPDSAWTLDAFFALPIERLRFYKKLYGRLLRNTQPGRSDHTMLQSANQTLNELIDTAVRRQSISRPGAVLTPLALPRSTEPVERVLSPPVSHPASSRAQGSPPSAPIAQPALTATTTTATPSVVTARGEAPGELTGPVAKSTAMEPNTSSGSLPVLGQALVPPNDTLAPTATASKYPPSITSSLESQSLEEIQSRIDSTCTIDIFSMEPKSCRLQMAPPGLTFQRKLRLTDGLRLEIVPANGPVRIIERARLILLTDLILVAEDRASQTLPSGTQDIRLIFPPLSGRFVDTHDDKRPQDPSIRLSIMNRVNLIMHLGRIDRKAIWLHELRACKLFGADKSASEAPRLPGNAPVPPMTNALVRPSAGTPNAPAPPFASPSPLTNEVGGGRPPPFAPNQLGIYSRPPAPLAGPLSTPVGTGKGLSSGTTVPGSGAARPMSPVSSPAPLAPPALGPIPSSTPAPGTSHAIMSPSGAASIRTNAPRPGGMNPAATTSGPNAPFASGAPAPPIMPDVQSPVPLADEDSGLSSPPLTPEPPTRANSLASHESFPRIGRRVDSPEPLVSQRLEDTRPGVRSPVVQGPAMSFGSASEHALGGFQRTDTSLFSADRRPSNAPTPSLRGMRSMTLPTTASNASAPSISSPSSPSRSVSQSRLREAAGSAVLPSQMLREKPQRRSSEWIHQHDEEDKAADADALQFSKFHEAQSFNICAQMRCKVYLKQSYAQWRALGSARLRLYRLRPSNTNQLVVENEKKVMISSIVLPMAVQRFGKTGLAIELSDMGRLTGVVYMFHMRSEESANGLYEQLLSGSSRSALSSPQST</sequence>
<dbReference type="SMART" id="SM00325">
    <property type="entry name" value="RhoGEF"/>
    <property type="match status" value="1"/>
</dbReference>
<feature type="compositionally biased region" description="Low complexity" evidence="1">
    <location>
        <begin position="12"/>
        <end position="25"/>
    </location>
</feature>